<dbReference type="RefSeq" id="XP_007733709.1">
    <property type="nucleotide sequence ID" value="XM_007735519.1"/>
</dbReference>
<dbReference type="eggNOG" id="KOG1515">
    <property type="taxonomic scope" value="Eukaryota"/>
</dbReference>
<organism evidence="3 4">
    <name type="scientific">Capronia epimyces CBS 606.96</name>
    <dbReference type="NCBI Taxonomy" id="1182542"/>
    <lineage>
        <taxon>Eukaryota</taxon>
        <taxon>Fungi</taxon>
        <taxon>Dikarya</taxon>
        <taxon>Ascomycota</taxon>
        <taxon>Pezizomycotina</taxon>
        <taxon>Eurotiomycetes</taxon>
        <taxon>Chaetothyriomycetidae</taxon>
        <taxon>Chaetothyriales</taxon>
        <taxon>Herpotrichiellaceae</taxon>
        <taxon>Capronia</taxon>
    </lineage>
</organism>
<dbReference type="AlphaFoldDB" id="W9YR24"/>
<evidence type="ECO:0000259" key="2">
    <source>
        <dbReference type="Pfam" id="PF07859"/>
    </source>
</evidence>
<dbReference type="SUPFAM" id="SSF53474">
    <property type="entry name" value="alpha/beta-Hydrolases"/>
    <property type="match status" value="1"/>
</dbReference>
<dbReference type="PANTHER" id="PTHR48081">
    <property type="entry name" value="AB HYDROLASE SUPERFAMILY PROTEIN C4A8.06C"/>
    <property type="match status" value="1"/>
</dbReference>
<dbReference type="Proteomes" id="UP000019478">
    <property type="component" value="Unassembled WGS sequence"/>
</dbReference>
<dbReference type="GeneID" id="19169509"/>
<evidence type="ECO:0000313" key="3">
    <source>
        <dbReference type="EMBL" id="EXJ84724.1"/>
    </source>
</evidence>
<sequence>MREDNTARLTLSDAELSNTIYQPLHPDVRPHLDPEYVAFHDRYLQYVEPDDVRPWDSVGTRQRVPFPPGTSAPVPVRAVKDIELANCTVRAFWPSESDEGRRRRPVAGWPVLVWYHGGGWAIGGIQSENDFCTRMCSDANCVVVTVGYRLAPEHPYPAAVDDALEALVWVNSEQGRRELDIDNTRIAIGGTSAGGNLSLATSLKASLLQPPIRPIFQLLVVPVIDNTATTATIWASRPHAPWLTPARMTWYRSMYLTNSSDATNWDASPNLAPPELLRNLPPTWMGVAEQDVLAPEALRFADQVRAVRGSGSNSGSGLDVEVELYPGMTHTILAMNGILSKGKKLVNDAGQVLQKAFTRDTAMTSEPSSATQTPS</sequence>
<dbReference type="Gene3D" id="3.40.50.1820">
    <property type="entry name" value="alpha/beta hydrolase"/>
    <property type="match status" value="1"/>
</dbReference>
<dbReference type="InterPro" id="IPR050300">
    <property type="entry name" value="GDXG_lipolytic_enzyme"/>
</dbReference>
<evidence type="ECO:0000256" key="1">
    <source>
        <dbReference type="ARBA" id="ARBA00022801"/>
    </source>
</evidence>
<dbReference type="Pfam" id="PF07859">
    <property type="entry name" value="Abhydrolase_3"/>
    <property type="match status" value="1"/>
</dbReference>
<comment type="caution">
    <text evidence="3">The sequence shown here is derived from an EMBL/GenBank/DDBJ whole genome shotgun (WGS) entry which is preliminary data.</text>
</comment>
<keyword evidence="4" id="KW-1185">Reference proteome</keyword>
<dbReference type="STRING" id="1182542.W9YR24"/>
<dbReference type="HOGENOM" id="CLU_012494_6_2_1"/>
<gene>
    <name evidence="3" type="ORF">A1O3_05395</name>
</gene>
<keyword evidence="1" id="KW-0378">Hydrolase</keyword>
<proteinExistence type="predicted"/>
<dbReference type="InterPro" id="IPR029058">
    <property type="entry name" value="AB_hydrolase_fold"/>
</dbReference>
<dbReference type="InterPro" id="IPR013094">
    <property type="entry name" value="AB_hydrolase_3"/>
</dbReference>
<dbReference type="GO" id="GO:0016787">
    <property type="term" value="F:hydrolase activity"/>
    <property type="evidence" value="ECO:0007669"/>
    <property type="project" value="UniProtKB-KW"/>
</dbReference>
<dbReference type="OrthoDB" id="408631at2759"/>
<dbReference type="PANTHER" id="PTHR48081:SF8">
    <property type="entry name" value="ALPHA_BETA HYDROLASE FOLD-3 DOMAIN-CONTAINING PROTEIN-RELATED"/>
    <property type="match status" value="1"/>
</dbReference>
<dbReference type="EMBL" id="AMGY01000004">
    <property type="protein sequence ID" value="EXJ84724.1"/>
    <property type="molecule type" value="Genomic_DNA"/>
</dbReference>
<feature type="domain" description="Alpha/beta hydrolase fold-3" evidence="2">
    <location>
        <begin position="112"/>
        <end position="332"/>
    </location>
</feature>
<name>W9YR24_9EURO</name>
<reference evidence="3 4" key="1">
    <citation type="submission" date="2013-03" db="EMBL/GenBank/DDBJ databases">
        <title>The Genome Sequence of Capronia epimyces CBS 606.96.</title>
        <authorList>
            <consortium name="The Broad Institute Genomics Platform"/>
            <person name="Cuomo C."/>
            <person name="de Hoog S."/>
            <person name="Gorbushina A."/>
            <person name="Walker B."/>
            <person name="Young S.K."/>
            <person name="Zeng Q."/>
            <person name="Gargeya S."/>
            <person name="Fitzgerald M."/>
            <person name="Haas B."/>
            <person name="Abouelleil A."/>
            <person name="Allen A.W."/>
            <person name="Alvarado L."/>
            <person name="Arachchi H.M."/>
            <person name="Berlin A.M."/>
            <person name="Chapman S.B."/>
            <person name="Gainer-Dewar J."/>
            <person name="Goldberg J."/>
            <person name="Griggs A."/>
            <person name="Gujja S."/>
            <person name="Hansen M."/>
            <person name="Howarth C."/>
            <person name="Imamovic A."/>
            <person name="Ireland A."/>
            <person name="Larimer J."/>
            <person name="McCowan C."/>
            <person name="Murphy C."/>
            <person name="Pearson M."/>
            <person name="Poon T.W."/>
            <person name="Priest M."/>
            <person name="Roberts A."/>
            <person name="Saif S."/>
            <person name="Shea T."/>
            <person name="Sisk P."/>
            <person name="Sykes S."/>
            <person name="Wortman J."/>
            <person name="Nusbaum C."/>
            <person name="Birren B."/>
        </authorList>
    </citation>
    <scope>NUCLEOTIDE SEQUENCE [LARGE SCALE GENOMIC DNA]</scope>
    <source>
        <strain evidence="3 4">CBS 606.96</strain>
    </source>
</reference>
<protein>
    <recommendedName>
        <fullName evidence="2">Alpha/beta hydrolase fold-3 domain-containing protein</fullName>
    </recommendedName>
</protein>
<evidence type="ECO:0000313" key="4">
    <source>
        <dbReference type="Proteomes" id="UP000019478"/>
    </source>
</evidence>
<accession>W9YR24</accession>